<keyword evidence="12" id="KW-1185">Reference proteome</keyword>
<dbReference type="PROSITE" id="PS50110">
    <property type="entry name" value="RESPONSE_REGULATORY"/>
    <property type="match status" value="1"/>
</dbReference>
<dbReference type="SMART" id="SM00387">
    <property type="entry name" value="HATPase_c"/>
    <property type="match status" value="1"/>
</dbReference>
<keyword evidence="4" id="KW-0805">Transcription regulation</keyword>
<evidence type="ECO:0000256" key="2">
    <source>
        <dbReference type="ARBA" id="ARBA00012438"/>
    </source>
</evidence>
<dbReference type="CDD" id="cd17574">
    <property type="entry name" value="REC_OmpR"/>
    <property type="match status" value="1"/>
</dbReference>
<keyword evidence="3 6" id="KW-0597">Phosphoprotein</keyword>
<dbReference type="Proteomes" id="UP001145087">
    <property type="component" value="Unassembled WGS sequence"/>
</dbReference>
<dbReference type="InterPro" id="IPR013783">
    <property type="entry name" value="Ig-like_fold"/>
</dbReference>
<dbReference type="PROSITE" id="PS01124">
    <property type="entry name" value="HTH_ARAC_FAMILY_2"/>
    <property type="match status" value="1"/>
</dbReference>
<dbReference type="SUPFAM" id="SSF47384">
    <property type="entry name" value="Homodimeric domain of signal transducing histidine kinase"/>
    <property type="match status" value="1"/>
</dbReference>
<dbReference type="CDD" id="cd00082">
    <property type="entry name" value="HisKA"/>
    <property type="match status" value="1"/>
</dbReference>
<keyword evidence="7" id="KW-0472">Membrane</keyword>
<dbReference type="Pfam" id="PF00512">
    <property type="entry name" value="HisKA"/>
    <property type="match status" value="1"/>
</dbReference>
<dbReference type="EMBL" id="JAPOHD010000030">
    <property type="protein sequence ID" value="MCY1722069.1"/>
    <property type="molecule type" value="Genomic_DNA"/>
</dbReference>
<dbReference type="Gene3D" id="2.60.40.10">
    <property type="entry name" value="Immunoglobulins"/>
    <property type="match status" value="1"/>
</dbReference>
<dbReference type="InterPro" id="IPR009057">
    <property type="entry name" value="Homeodomain-like_sf"/>
</dbReference>
<evidence type="ECO:0000259" key="10">
    <source>
        <dbReference type="PROSITE" id="PS50110"/>
    </source>
</evidence>
<evidence type="ECO:0000256" key="7">
    <source>
        <dbReference type="SAM" id="Phobius"/>
    </source>
</evidence>
<dbReference type="InterPro" id="IPR003661">
    <property type="entry name" value="HisK_dim/P_dom"/>
</dbReference>
<evidence type="ECO:0000256" key="4">
    <source>
        <dbReference type="ARBA" id="ARBA00023015"/>
    </source>
</evidence>
<evidence type="ECO:0000256" key="5">
    <source>
        <dbReference type="ARBA" id="ARBA00023163"/>
    </source>
</evidence>
<dbReference type="FunFam" id="1.10.287.130:FF:000045">
    <property type="entry name" value="Two-component system sensor histidine kinase/response regulator"/>
    <property type="match status" value="1"/>
</dbReference>
<dbReference type="InterPro" id="IPR001789">
    <property type="entry name" value="Sig_transdc_resp-reg_receiver"/>
</dbReference>
<evidence type="ECO:0000313" key="11">
    <source>
        <dbReference type="EMBL" id="MCY1722069.1"/>
    </source>
</evidence>
<dbReference type="InterPro" id="IPR036890">
    <property type="entry name" value="HATPase_C_sf"/>
</dbReference>
<dbReference type="Pfam" id="PF12833">
    <property type="entry name" value="HTH_18"/>
    <property type="match status" value="1"/>
</dbReference>
<dbReference type="SMART" id="SM00448">
    <property type="entry name" value="REC"/>
    <property type="match status" value="1"/>
</dbReference>
<dbReference type="InterPro" id="IPR036097">
    <property type="entry name" value="HisK_dim/P_sf"/>
</dbReference>
<evidence type="ECO:0000259" key="9">
    <source>
        <dbReference type="PROSITE" id="PS50109"/>
    </source>
</evidence>
<dbReference type="InterPro" id="IPR011110">
    <property type="entry name" value="Reg_prop"/>
</dbReference>
<dbReference type="Pfam" id="PF07494">
    <property type="entry name" value="Reg_prop"/>
    <property type="match status" value="5"/>
</dbReference>
<feature type="modified residue" description="4-aspartylphosphate" evidence="6">
    <location>
        <position position="1170"/>
    </location>
</feature>
<dbReference type="PRINTS" id="PR00344">
    <property type="entry name" value="BCTRLSENSOR"/>
</dbReference>
<comment type="caution">
    <text evidence="11">The sequence shown here is derived from an EMBL/GenBank/DDBJ whole genome shotgun (WGS) entry which is preliminary data.</text>
</comment>
<dbReference type="PANTHER" id="PTHR43547">
    <property type="entry name" value="TWO-COMPONENT HISTIDINE KINASE"/>
    <property type="match status" value="1"/>
</dbReference>
<keyword evidence="5" id="KW-0804">Transcription</keyword>
<dbReference type="InterPro" id="IPR005467">
    <property type="entry name" value="His_kinase_dom"/>
</dbReference>
<dbReference type="InterPro" id="IPR011123">
    <property type="entry name" value="Y_Y_Y"/>
</dbReference>
<evidence type="ECO:0000313" key="12">
    <source>
        <dbReference type="Proteomes" id="UP001145087"/>
    </source>
</evidence>
<gene>
    <name evidence="11" type="ORF">OU798_17080</name>
</gene>
<dbReference type="GO" id="GO:0003700">
    <property type="term" value="F:DNA-binding transcription factor activity"/>
    <property type="evidence" value="ECO:0007669"/>
    <property type="project" value="InterPro"/>
</dbReference>
<dbReference type="SUPFAM" id="SSF46689">
    <property type="entry name" value="Homeodomain-like"/>
    <property type="match status" value="1"/>
</dbReference>
<evidence type="ECO:0000259" key="8">
    <source>
        <dbReference type="PROSITE" id="PS01124"/>
    </source>
</evidence>
<dbReference type="SUPFAM" id="SSF55874">
    <property type="entry name" value="ATPase domain of HSP90 chaperone/DNA topoisomerase II/histidine kinase"/>
    <property type="match status" value="1"/>
</dbReference>
<dbReference type="GO" id="GO:0000155">
    <property type="term" value="F:phosphorelay sensor kinase activity"/>
    <property type="evidence" value="ECO:0007669"/>
    <property type="project" value="InterPro"/>
</dbReference>
<dbReference type="GO" id="GO:0043565">
    <property type="term" value="F:sequence-specific DNA binding"/>
    <property type="evidence" value="ECO:0007669"/>
    <property type="project" value="InterPro"/>
</dbReference>
<protein>
    <recommendedName>
        <fullName evidence="2">histidine kinase</fullName>
        <ecNumber evidence="2">2.7.13.3</ecNumber>
    </recommendedName>
</protein>
<feature type="transmembrane region" description="Helical" evidence="7">
    <location>
        <begin position="803"/>
        <end position="823"/>
    </location>
</feature>
<sequence length="1376" mass="158598">MKDTGCFFNICLRFCLILLGFVVNCNLSKAGTIYYDIRQITNTNGLSNSSVNKIFQDSENLIWIGTWDGLNIYNGSDFTAFHPKLDNTNCISNQVILDITEDWQGKIWVNTNHGINSFDKKTNTFKNFYFSRKNIPPTSEYEFQIARDSYGNVFCAAKGWGIGYFKNDSTSRLYELTEQMNSVRKMQFLSPNYLFIQYVSGELLRFELDYADNRTIVLNEIEAIRTGVSDMMVFADSILIYLSDDGALKEYSVNGAEEDKLLFHNATKIIGSTKDGIVVHSDSGNHLIQFNTDKDLPYWFNLIKDKEVSTIYSGNEQITWIGTDGDGVYKIYPQSKVFWLCSNHEIADLDQGIVRAFCETQDGSVWVGTKGSGLLRFVEGESFSCGLECLHKTYNSENSGLDNSVFSLCCGNNGFMYIGTDEGLTLFDFKKDKLVYWKDISGTDTVKEFKSVYSIYQDDDNTVWLGTNGYGLISFKLRIINNKPVLSDYRNYLANPSDKKSISSNIIFSVLPENDSLLWLGTRLGGLNLFNKNTGKTITFSKDYTNPQSLSNNDILCLHKDKQNRLWIGTSLGINLLTKYDFNGDASFVHYTMDNGLANNTVHGIVSDSNNHLWISTNYGVSCFDPSTEQFQNYSQYDGLQDNEFADGAYYYSKQKDLIFLGGINGFNYFNPGNIAQYSYIPSLLISEIKEQYQNKSVSERVVIDQQSDNPPKVKLNYNQNFFNIKLTALSYINTGKCKYAYQLKNFDHDWNYIQNRRDISFTNVPAGNYELWVKWSNCDDKWSYPTHAVDFEVKPIFWRSNIAMALYLLFIMMLATLIYNYLKKRSQLKQEQLFWQKEEELHQTKLTFFTNIAHELQTPLTLIVGPIQKLVDSADMGRENQKFVKMIQRNTNRLLFLIQQLLEFRKAENQHLEIRTTRFNIVNLLEQISELFDEMAIDKKISYVFESPSELICWFDQDKLEKILFNLLSNAFKYTPSGGKIILKLHSFAEDKIEISVSNSGKEIPKEKLDRLFERFFIDDEDSRTEYDKFRTGIGLAYTKSLVVALGGTLNVKSNKNELTTFNVILPAKQHLERNSYTKKGYTEVIISKQLQNILLEPVKKTEEVSDKIRKIEAFENNKPTILIVEDEPEIHILLQELLNDKYRIIAAGNGIEALDILSKEMPDLIISDVMMPGMDGIELCKKVKNDLSYCHIPFIMLTAKSSVIHRIEGLESGANSYIPKPFHPKHLEVRIDKMLKERSLLLQHFSRDLETKDISNLPIDREDKQFIEKVIQLIKQKIDSCDLQAEYLENEMGMSSANFYRKLKQISGLSPGEMIRVVRLKYAADLLRNTSMNVTEIFYQSGFNNRSYFYREFQKMYQIPPKQYQLKYSKKLQT</sequence>
<dbReference type="SMART" id="SM00388">
    <property type="entry name" value="HisKA"/>
    <property type="match status" value="1"/>
</dbReference>
<accession>A0A9X3J5Z5</accession>
<organism evidence="11 12">
    <name type="scientific">Draconibacterium aestuarii</name>
    <dbReference type="NCBI Taxonomy" id="2998507"/>
    <lineage>
        <taxon>Bacteria</taxon>
        <taxon>Pseudomonadati</taxon>
        <taxon>Bacteroidota</taxon>
        <taxon>Bacteroidia</taxon>
        <taxon>Marinilabiliales</taxon>
        <taxon>Prolixibacteraceae</taxon>
        <taxon>Draconibacterium</taxon>
    </lineage>
</organism>
<dbReference type="Pfam" id="PF07495">
    <property type="entry name" value="Y_Y_Y"/>
    <property type="match status" value="1"/>
</dbReference>
<reference evidence="11" key="1">
    <citation type="submission" date="2022-11" db="EMBL/GenBank/DDBJ databases">
        <title>Marilongibacter aestuarii gen. nov., sp. nov., isolated from tidal flat sediment.</title>
        <authorList>
            <person name="Jiayan W."/>
        </authorList>
    </citation>
    <scope>NUCLEOTIDE SEQUENCE</scope>
    <source>
        <strain evidence="11">Z1-6</strain>
    </source>
</reference>
<evidence type="ECO:0000256" key="1">
    <source>
        <dbReference type="ARBA" id="ARBA00000085"/>
    </source>
</evidence>
<dbReference type="Pfam" id="PF00072">
    <property type="entry name" value="Response_reg"/>
    <property type="match status" value="1"/>
</dbReference>
<dbReference type="Gene3D" id="2.130.10.10">
    <property type="entry name" value="YVTN repeat-like/Quinoprotein amine dehydrogenase"/>
    <property type="match status" value="2"/>
</dbReference>
<dbReference type="InterPro" id="IPR004358">
    <property type="entry name" value="Sig_transdc_His_kin-like_C"/>
</dbReference>
<dbReference type="Gene3D" id="1.10.10.60">
    <property type="entry name" value="Homeodomain-like"/>
    <property type="match status" value="1"/>
</dbReference>
<dbReference type="SMART" id="SM00342">
    <property type="entry name" value="HTH_ARAC"/>
    <property type="match status" value="1"/>
</dbReference>
<dbReference type="InterPro" id="IPR011006">
    <property type="entry name" value="CheY-like_superfamily"/>
</dbReference>
<dbReference type="EC" id="2.7.13.3" evidence="2"/>
<dbReference type="Gene3D" id="3.40.50.2300">
    <property type="match status" value="1"/>
</dbReference>
<keyword evidence="7" id="KW-1133">Transmembrane helix</keyword>
<name>A0A9X3J5Z5_9BACT</name>
<dbReference type="Pfam" id="PF02518">
    <property type="entry name" value="HATPase_c"/>
    <property type="match status" value="1"/>
</dbReference>
<dbReference type="InterPro" id="IPR003594">
    <property type="entry name" value="HATPase_dom"/>
</dbReference>
<keyword evidence="7" id="KW-0812">Transmembrane</keyword>
<proteinExistence type="predicted"/>
<comment type="catalytic activity">
    <reaction evidence="1">
        <text>ATP + protein L-histidine = ADP + protein N-phospho-L-histidine.</text>
        <dbReference type="EC" id="2.7.13.3"/>
    </reaction>
</comment>
<dbReference type="SUPFAM" id="SSF63829">
    <property type="entry name" value="Calcium-dependent phosphotriesterase"/>
    <property type="match status" value="3"/>
</dbReference>
<dbReference type="SUPFAM" id="SSF52172">
    <property type="entry name" value="CheY-like"/>
    <property type="match status" value="1"/>
</dbReference>
<dbReference type="Gene3D" id="3.30.565.10">
    <property type="entry name" value="Histidine kinase-like ATPase, C-terminal domain"/>
    <property type="match status" value="1"/>
</dbReference>
<dbReference type="InterPro" id="IPR015943">
    <property type="entry name" value="WD40/YVTN_repeat-like_dom_sf"/>
</dbReference>
<feature type="domain" description="HTH araC/xylS-type" evidence="8">
    <location>
        <begin position="1270"/>
        <end position="1369"/>
    </location>
</feature>
<evidence type="ECO:0000256" key="6">
    <source>
        <dbReference type="PROSITE-ProRule" id="PRU00169"/>
    </source>
</evidence>
<dbReference type="Gene3D" id="1.10.287.130">
    <property type="match status" value="1"/>
</dbReference>
<feature type="domain" description="Response regulatory" evidence="10">
    <location>
        <begin position="1122"/>
        <end position="1237"/>
    </location>
</feature>
<dbReference type="PANTHER" id="PTHR43547:SF2">
    <property type="entry name" value="HYBRID SIGNAL TRANSDUCTION HISTIDINE KINASE C"/>
    <property type="match status" value="1"/>
</dbReference>
<evidence type="ECO:0000256" key="3">
    <source>
        <dbReference type="ARBA" id="ARBA00022553"/>
    </source>
</evidence>
<dbReference type="PROSITE" id="PS50109">
    <property type="entry name" value="HIS_KIN"/>
    <property type="match status" value="1"/>
</dbReference>
<dbReference type="InterPro" id="IPR018060">
    <property type="entry name" value="HTH_AraC"/>
</dbReference>
<feature type="domain" description="Histidine kinase" evidence="9">
    <location>
        <begin position="852"/>
        <end position="1071"/>
    </location>
</feature>